<dbReference type="Proteomes" id="UP000777935">
    <property type="component" value="Unassembled WGS sequence"/>
</dbReference>
<dbReference type="RefSeq" id="WP_174139550.1">
    <property type="nucleotide sequence ID" value="NZ_JABUFE010000012.1"/>
</dbReference>
<comment type="caution">
    <text evidence="2">The sequence shown here is derived from an EMBL/GenBank/DDBJ whole genome shotgun (WGS) entry which is preliminary data.</text>
</comment>
<protein>
    <submittedName>
        <fullName evidence="2">Uncharacterized protein</fullName>
    </submittedName>
</protein>
<keyword evidence="1" id="KW-0472">Membrane</keyword>
<evidence type="ECO:0000313" key="3">
    <source>
        <dbReference type="Proteomes" id="UP000777935"/>
    </source>
</evidence>
<gene>
    <name evidence="2" type="ORF">HRQ87_16525</name>
</gene>
<dbReference type="EMBL" id="JABUFE010000012">
    <property type="protein sequence ID" value="NSX56397.1"/>
    <property type="molecule type" value="Genomic_DNA"/>
</dbReference>
<reference evidence="2 3" key="1">
    <citation type="submission" date="2020-06" db="EMBL/GenBank/DDBJ databases">
        <title>Sulfitobacter algicola sp. nov., isolated from green algae.</title>
        <authorList>
            <person name="Wang C."/>
        </authorList>
    </citation>
    <scope>NUCLEOTIDE SEQUENCE [LARGE SCALE GENOMIC DNA]</scope>
    <source>
        <strain evidence="2 3">1151</strain>
    </source>
</reference>
<evidence type="ECO:0000313" key="2">
    <source>
        <dbReference type="EMBL" id="NSX56397.1"/>
    </source>
</evidence>
<accession>A0ABX2ITZ7</accession>
<keyword evidence="3" id="KW-1185">Reference proteome</keyword>
<keyword evidence="1" id="KW-0812">Transmembrane</keyword>
<name>A0ABX2ITZ7_9RHOB</name>
<feature type="transmembrane region" description="Helical" evidence="1">
    <location>
        <begin position="6"/>
        <end position="24"/>
    </location>
</feature>
<sequence length="57" mass="6079">MGFFSLLIIAAFIGMGFGGLIAYLRKGEAFDIGHYALVGGIIFFVLAALILTILSRV</sequence>
<organism evidence="2 3">
    <name type="scientific">Parasulfitobacter algicola</name>
    <dbReference type="NCBI Taxonomy" id="2614809"/>
    <lineage>
        <taxon>Bacteria</taxon>
        <taxon>Pseudomonadati</taxon>
        <taxon>Pseudomonadota</taxon>
        <taxon>Alphaproteobacteria</taxon>
        <taxon>Rhodobacterales</taxon>
        <taxon>Roseobacteraceae</taxon>
        <taxon>Parasulfitobacter</taxon>
    </lineage>
</organism>
<proteinExistence type="predicted"/>
<evidence type="ECO:0000256" key="1">
    <source>
        <dbReference type="SAM" id="Phobius"/>
    </source>
</evidence>
<feature type="transmembrane region" description="Helical" evidence="1">
    <location>
        <begin position="36"/>
        <end position="54"/>
    </location>
</feature>
<keyword evidence="1" id="KW-1133">Transmembrane helix</keyword>